<evidence type="ECO:0000256" key="1">
    <source>
        <dbReference type="SAM" id="Phobius"/>
    </source>
</evidence>
<feature type="transmembrane region" description="Helical" evidence="1">
    <location>
        <begin position="167"/>
        <end position="192"/>
    </location>
</feature>
<dbReference type="NCBIfam" id="NF046093">
    <property type="entry name" value="AZOBR_p60025_fam"/>
    <property type="match status" value="1"/>
</dbReference>
<feature type="transmembrane region" description="Helical" evidence="1">
    <location>
        <begin position="325"/>
        <end position="342"/>
    </location>
</feature>
<gene>
    <name evidence="2" type="ORF">COU31_04265</name>
</gene>
<reference evidence="3" key="1">
    <citation type="submission" date="2017-09" db="EMBL/GenBank/DDBJ databases">
        <title>Depth-based differentiation of microbial function through sediment-hosted aquifers and enrichment of novel symbionts in the deep terrestrial subsurface.</title>
        <authorList>
            <person name="Probst A.J."/>
            <person name="Ladd B."/>
            <person name="Jarett J.K."/>
            <person name="Geller-Mcgrath D.E."/>
            <person name="Sieber C.M.K."/>
            <person name="Emerson J.B."/>
            <person name="Anantharaman K."/>
            <person name="Thomas B.C."/>
            <person name="Malmstrom R."/>
            <person name="Stieglmeier M."/>
            <person name="Klingl A."/>
            <person name="Woyke T."/>
            <person name="Ryan C.M."/>
            <person name="Banfield J.F."/>
        </authorList>
    </citation>
    <scope>NUCLEOTIDE SEQUENCE [LARGE SCALE GENOMIC DNA]</scope>
</reference>
<sequence>METKPKVQENKLVLWLIFLVVLLAYGLFVGVILRRNSYDFSHFIIAGNIYVQPDQISSPIKILSDCGRGPKCGGYDGQFYYRLALDPFTNQRIQHGIMIDLPALRMQRIFYPLTVWILSLGFDRAVPIIMVLANWLALGLIAVFAGKIMKLKGQSPYWGWLIAFYPAFLFSLARDLTEIFGIIFLVVAYWVILRDKKIWAGVLASLAVLSRETTLIFALGFFLAFLWEIIIKKKKAGWPDVFVWLCPISVFIIWQTALRLIWKSGAVSSSIFYNINWPFSGLKYHLLNGNLSHAQNYIEFAFIIWLVCLAGYLFKSSRVHQGVKFAWLIALGIFCLISKSIWVEDWSFMRAFTEVYFFSLLIILSNQSKIKYALAPIVLIMWLIFFKIAVFGQLF</sequence>
<feature type="transmembrane region" description="Helical" evidence="1">
    <location>
        <begin position="241"/>
        <end position="262"/>
    </location>
</feature>
<dbReference type="Proteomes" id="UP000231183">
    <property type="component" value="Unassembled WGS sequence"/>
</dbReference>
<evidence type="ECO:0008006" key="4">
    <source>
        <dbReference type="Google" id="ProtNLM"/>
    </source>
</evidence>
<feature type="transmembrane region" description="Helical" evidence="1">
    <location>
        <begin position="294"/>
        <end position="313"/>
    </location>
</feature>
<dbReference type="EMBL" id="PFBX01000049">
    <property type="protein sequence ID" value="PIT87148.1"/>
    <property type="molecule type" value="Genomic_DNA"/>
</dbReference>
<keyword evidence="1" id="KW-0472">Membrane</keyword>
<feature type="transmembrane region" description="Helical" evidence="1">
    <location>
        <begin position="125"/>
        <end position="146"/>
    </location>
</feature>
<accession>A0A2M6W2Y1</accession>
<proteinExistence type="predicted"/>
<protein>
    <recommendedName>
        <fullName evidence="4">Glycosyltransferase RgtA/B/C/D-like domain-containing protein</fullName>
    </recommendedName>
</protein>
<keyword evidence="1" id="KW-1133">Transmembrane helix</keyword>
<keyword evidence="1" id="KW-0812">Transmembrane</keyword>
<feature type="transmembrane region" description="Helical" evidence="1">
    <location>
        <begin position="348"/>
        <end position="365"/>
    </location>
</feature>
<evidence type="ECO:0000313" key="2">
    <source>
        <dbReference type="EMBL" id="PIT87148.1"/>
    </source>
</evidence>
<feature type="transmembrane region" description="Helical" evidence="1">
    <location>
        <begin position="198"/>
        <end position="229"/>
    </location>
</feature>
<dbReference type="InterPro" id="IPR058226">
    <property type="entry name" value="AZOBR_p60025-like"/>
</dbReference>
<feature type="transmembrane region" description="Helical" evidence="1">
    <location>
        <begin position="12"/>
        <end position="33"/>
    </location>
</feature>
<dbReference type="AlphaFoldDB" id="A0A2M6W2Y1"/>
<name>A0A2M6W2Y1_9BACT</name>
<organism evidence="2 3">
    <name type="scientific">Candidatus Magasanikbacteria bacterium CG10_big_fil_rev_8_21_14_0_10_40_10</name>
    <dbReference type="NCBI Taxonomy" id="1974648"/>
    <lineage>
        <taxon>Bacteria</taxon>
        <taxon>Candidatus Magasanikiibacteriota</taxon>
    </lineage>
</organism>
<feature type="transmembrane region" description="Helical" evidence="1">
    <location>
        <begin position="372"/>
        <end position="394"/>
    </location>
</feature>
<comment type="caution">
    <text evidence="2">The sequence shown here is derived from an EMBL/GenBank/DDBJ whole genome shotgun (WGS) entry which is preliminary data.</text>
</comment>
<evidence type="ECO:0000313" key="3">
    <source>
        <dbReference type="Proteomes" id="UP000231183"/>
    </source>
</evidence>